<evidence type="ECO:0000256" key="5">
    <source>
        <dbReference type="ARBA" id="ARBA00022692"/>
    </source>
</evidence>
<keyword evidence="4" id="KW-1134">Transmembrane beta strand</keyword>
<comment type="subcellular location">
    <subcellularLocation>
        <location evidence="1">Cell outer membrane</location>
    </subcellularLocation>
</comment>
<keyword evidence="8" id="KW-0175">Coiled coil</keyword>
<name>A0A8J6TC62_9BACT</name>
<dbReference type="Proteomes" id="UP000614424">
    <property type="component" value="Unassembled WGS sequence"/>
</dbReference>
<dbReference type="GO" id="GO:0015562">
    <property type="term" value="F:efflux transmembrane transporter activity"/>
    <property type="evidence" value="ECO:0007669"/>
    <property type="project" value="InterPro"/>
</dbReference>
<dbReference type="Gene3D" id="1.20.1600.10">
    <property type="entry name" value="Outer membrane efflux proteins (OEP)"/>
    <property type="match status" value="1"/>
</dbReference>
<dbReference type="GO" id="GO:1990281">
    <property type="term" value="C:efflux pump complex"/>
    <property type="evidence" value="ECO:0007669"/>
    <property type="project" value="TreeGrafter"/>
</dbReference>
<keyword evidence="7" id="KW-0998">Cell outer membrane</keyword>
<evidence type="ECO:0000256" key="4">
    <source>
        <dbReference type="ARBA" id="ARBA00022452"/>
    </source>
</evidence>
<organism evidence="9 10">
    <name type="scientific">Candidatus Desulfobia pelagia</name>
    <dbReference type="NCBI Taxonomy" id="2841692"/>
    <lineage>
        <taxon>Bacteria</taxon>
        <taxon>Pseudomonadati</taxon>
        <taxon>Thermodesulfobacteriota</taxon>
        <taxon>Desulfobulbia</taxon>
        <taxon>Desulfobulbales</taxon>
        <taxon>Desulfobulbaceae</taxon>
        <taxon>Candidatus Desulfobia</taxon>
    </lineage>
</organism>
<dbReference type="InterPro" id="IPR051906">
    <property type="entry name" value="TolC-like"/>
</dbReference>
<protein>
    <submittedName>
        <fullName evidence="9">TolC family protein</fullName>
    </submittedName>
</protein>
<feature type="coiled-coil region" evidence="8">
    <location>
        <begin position="110"/>
        <end position="165"/>
    </location>
</feature>
<dbReference type="EMBL" id="JACNJZ010000107">
    <property type="protein sequence ID" value="MBC8317794.1"/>
    <property type="molecule type" value="Genomic_DNA"/>
</dbReference>
<dbReference type="GO" id="GO:0015288">
    <property type="term" value="F:porin activity"/>
    <property type="evidence" value="ECO:0007669"/>
    <property type="project" value="TreeGrafter"/>
</dbReference>
<dbReference type="Pfam" id="PF02321">
    <property type="entry name" value="OEP"/>
    <property type="match status" value="2"/>
</dbReference>
<accession>A0A8J6TC62</accession>
<reference evidence="9 10" key="1">
    <citation type="submission" date="2020-08" db="EMBL/GenBank/DDBJ databases">
        <title>Bridging the membrane lipid divide: bacteria of the FCB group superphylum have the potential to synthesize archaeal ether lipids.</title>
        <authorList>
            <person name="Villanueva L."/>
            <person name="Von Meijenfeldt F.A.B."/>
            <person name="Westbye A.B."/>
            <person name="Yadav S."/>
            <person name="Hopmans E.C."/>
            <person name="Dutilh B.E."/>
            <person name="Sinninghe Damste J.S."/>
        </authorList>
    </citation>
    <scope>NUCLEOTIDE SEQUENCE [LARGE SCALE GENOMIC DNA]</scope>
    <source>
        <strain evidence="9">NIOZ-UU47</strain>
    </source>
</reference>
<keyword evidence="5" id="KW-0812">Transmembrane</keyword>
<evidence type="ECO:0000256" key="2">
    <source>
        <dbReference type="ARBA" id="ARBA00007613"/>
    </source>
</evidence>
<sequence length="396" mass="44716">MTLSSNPELAMARAASGQREALLQSARKNLYPSLSSHYSYTHQPDSFYFPAADEFSYGVTAEQPLYEGKALITGVNQAKISLNASVQDSHRIVNDLLFEVYKQYFELLQAEKLEEEAQQAVVRLKSHLKDSQAFFDAGLIPRNDLLQTEVELAQGEQDLVDAQNRTYSTRARLNMLMQRPITSPLMVNDCCDDDEKEFIWEEIEKNTVKNRPEVLQAQLAVEMAEKEIIMKKAPYLPKVTLSATYDKTGTEPGGSPAPGWPGENKMVKATASWKMWTWFKGSDETAAAMQEVIKAKKDVDRIVNEVTLEARIAYLHIEQAKKRIKVSETAIKHAEENYRINQARYQSQVATSTDVLDAQNLLTKAKSNYYNSIYGYRIAMAAVERATGLIAEQHIQ</sequence>
<evidence type="ECO:0000256" key="6">
    <source>
        <dbReference type="ARBA" id="ARBA00023136"/>
    </source>
</evidence>
<dbReference type="PANTHER" id="PTHR30026">
    <property type="entry name" value="OUTER MEMBRANE PROTEIN TOLC"/>
    <property type="match status" value="1"/>
</dbReference>
<comment type="similarity">
    <text evidence="2">Belongs to the outer membrane factor (OMF) (TC 1.B.17) family.</text>
</comment>
<keyword evidence="6" id="KW-0472">Membrane</keyword>
<dbReference type="AlphaFoldDB" id="A0A8J6TC62"/>
<evidence type="ECO:0000313" key="10">
    <source>
        <dbReference type="Proteomes" id="UP000614424"/>
    </source>
</evidence>
<gene>
    <name evidence="9" type="ORF">H8E41_07790</name>
</gene>
<dbReference type="PANTHER" id="PTHR30026:SF20">
    <property type="entry name" value="OUTER MEMBRANE PROTEIN TOLC"/>
    <property type="match status" value="1"/>
</dbReference>
<evidence type="ECO:0000256" key="8">
    <source>
        <dbReference type="SAM" id="Coils"/>
    </source>
</evidence>
<evidence type="ECO:0000313" key="9">
    <source>
        <dbReference type="EMBL" id="MBC8317794.1"/>
    </source>
</evidence>
<evidence type="ECO:0000256" key="3">
    <source>
        <dbReference type="ARBA" id="ARBA00022448"/>
    </source>
</evidence>
<keyword evidence="3" id="KW-0813">Transport</keyword>
<dbReference type="InterPro" id="IPR003423">
    <property type="entry name" value="OMP_efflux"/>
</dbReference>
<proteinExistence type="inferred from homology"/>
<dbReference type="GO" id="GO:0009279">
    <property type="term" value="C:cell outer membrane"/>
    <property type="evidence" value="ECO:0007669"/>
    <property type="project" value="UniProtKB-SubCell"/>
</dbReference>
<dbReference type="SUPFAM" id="SSF56954">
    <property type="entry name" value="Outer membrane efflux proteins (OEP)"/>
    <property type="match status" value="1"/>
</dbReference>
<evidence type="ECO:0000256" key="7">
    <source>
        <dbReference type="ARBA" id="ARBA00023237"/>
    </source>
</evidence>
<evidence type="ECO:0000256" key="1">
    <source>
        <dbReference type="ARBA" id="ARBA00004442"/>
    </source>
</evidence>
<comment type="caution">
    <text evidence="9">The sequence shown here is derived from an EMBL/GenBank/DDBJ whole genome shotgun (WGS) entry which is preliminary data.</text>
</comment>